<comment type="caution">
    <text evidence="1">The sequence shown here is derived from an EMBL/GenBank/DDBJ whole genome shotgun (WGS) entry which is preliminary data.</text>
</comment>
<name>A0ABN9SF57_9DINO</name>
<evidence type="ECO:0000313" key="2">
    <source>
        <dbReference type="Proteomes" id="UP001189429"/>
    </source>
</evidence>
<organism evidence="1 2">
    <name type="scientific">Prorocentrum cordatum</name>
    <dbReference type="NCBI Taxonomy" id="2364126"/>
    <lineage>
        <taxon>Eukaryota</taxon>
        <taxon>Sar</taxon>
        <taxon>Alveolata</taxon>
        <taxon>Dinophyceae</taxon>
        <taxon>Prorocentrales</taxon>
        <taxon>Prorocentraceae</taxon>
        <taxon>Prorocentrum</taxon>
    </lineage>
</organism>
<dbReference type="EMBL" id="CAUYUJ010010335">
    <property type="protein sequence ID" value="CAK0829122.1"/>
    <property type="molecule type" value="Genomic_DNA"/>
</dbReference>
<dbReference type="Proteomes" id="UP001189429">
    <property type="component" value="Unassembled WGS sequence"/>
</dbReference>
<protein>
    <submittedName>
        <fullName evidence="1">Uncharacterized protein</fullName>
    </submittedName>
</protein>
<evidence type="ECO:0000313" key="1">
    <source>
        <dbReference type="EMBL" id="CAK0829122.1"/>
    </source>
</evidence>
<accession>A0ABN9SF57</accession>
<reference evidence="1" key="1">
    <citation type="submission" date="2023-10" db="EMBL/GenBank/DDBJ databases">
        <authorList>
            <person name="Chen Y."/>
            <person name="Shah S."/>
            <person name="Dougan E. K."/>
            <person name="Thang M."/>
            <person name="Chan C."/>
        </authorList>
    </citation>
    <scope>NUCLEOTIDE SEQUENCE [LARGE SCALE GENOMIC DNA]</scope>
</reference>
<sequence>MGVAFACGGHTFYREAQRLQKWRKKLRAPQAAGLRSSTSNREHSFIHQADFTPRMAEIASGVDPKAAFCWRALTSTSSSGWCSATRYSPLGAPG</sequence>
<keyword evidence="2" id="KW-1185">Reference proteome</keyword>
<proteinExistence type="predicted"/>
<gene>
    <name evidence="1" type="ORF">PCOR1329_LOCUS28156</name>
</gene>